<dbReference type="Gene3D" id="3.40.50.2000">
    <property type="entry name" value="Glycogen Phosphorylase B"/>
    <property type="match status" value="2"/>
</dbReference>
<keyword evidence="4" id="KW-1185">Reference proteome</keyword>
<dbReference type="Pfam" id="PF00534">
    <property type="entry name" value="Glycos_transf_1"/>
    <property type="match status" value="1"/>
</dbReference>
<dbReference type="InterPro" id="IPR001296">
    <property type="entry name" value="Glyco_trans_1"/>
</dbReference>
<dbReference type="PANTHER" id="PTHR12526">
    <property type="entry name" value="GLYCOSYLTRANSFERASE"/>
    <property type="match status" value="1"/>
</dbReference>
<protein>
    <submittedName>
        <fullName evidence="3">Glycosyltransferase family 4 protein</fullName>
    </submittedName>
</protein>
<dbReference type="EMBL" id="VCDN01000012">
    <property type="protein sequence ID" value="MDX7986407.1"/>
    <property type="molecule type" value="Genomic_DNA"/>
</dbReference>
<dbReference type="Proteomes" id="UP001271890">
    <property type="component" value="Unassembled WGS sequence"/>
</dbReference>
<comment type="caution">
    <text evidence="3">The sequence shown here is derived from an EMBL/GenBank/DDBJ whole genome shotgun (WGS) entry which is preliminary data.</text>
</comment>
<name>A0ABU4S5B5_9GAMM</name>
<dbReference type="InterPro" id="IPR028098">
    <property type="entry name" value="Glyco_trans_4-like_N"/>
</dbReference>
<dbReference type="RefSeq" id="WP_319928845.1">
    <property type="nucleotide sequence ID" value="NZ_VCDN01000012.1"/>
</dbReference>
<organism evidence="3 4">
    <name type="scientific">Xenorhabdus santafensis</name>
    <dbReference type="NCBI Taxonomy" id="2582833"/>
    <lineage>
        <taxon>Bacteria</taxon>
        <taxon>Pseudomonadati</taxon>
        <taxon>Pseudomonadota</taxon>
        <taxon>Gammaproteobacteria</taxon>
        <taxon>Enterobacterales</taxon>
        <taxon>Morganellaceae</taxon>
        <taxon>Xenorhabdus</taxon>
    </lineage>
</organism>
<dbReference type="PANTHER" id="PTHR12526:SF630">
    <property type="entry name" value="GLYCOSYLTRANSFERASE"/>
    <property type="match status" value="1"/>
</dbReference>
<evidence type="ECO:0000259" key="2">
    <source>
        <dbReference type="Pfam" id="PF13439"/>
    </source>
</evidence>
<accession>A0ABU4S5B5</accession>
<feature type="domain" description="Glycosyltransferase subfamily 4-like N-terminal" evidence="2">
    <location>
        <begin position="13"/>
        <end position="167"/>
    </location>
</feature>
<dbReference type="SUPFAM" id="SSF53756">
    <property type="entry name" value="UDP-Glycosyltransferase/glycogen phosphorylase"/>
    <property type="match status" value="1"/>
</dbReference>
<reference evidence="4" key="1">
    <citation type="journal article" date="2024" name="Toxins">
        <title>Genome Sequence Analysis of Native Xenorhabdus Strains Isolated from Entomopathogenic Nematodes in Argentina.</title>
        <authorList>
            <person name="Palma L."/>
            <person name="Frizzo L."/>
            <person name="Kaiser S."/>
            <person name="Berry C."/>
            <person name="Caballero P."/>
            <person name="Bode H.B."/>
            <person name="Del Valle E.E."/>
        </authorList>
    </citation>
    <scope>NUCLEOTIDE SEQUENCE [LARGE SCALE GENOMIC DNA]</scope>
    <source>
        <strain evidence="4">12</strain>
    </source>
</reference>
<sequence>MKKIVFIITKSEVGGAQMWVYEIKKMLEKEYEFYLITSDYGWLTDKFEEKNVFIIPNIAKLYKPFTFISIAKILRKLSADTVISSSANAGIYARLSKLLYSHKSIYVSHGWSCIYNGGKFKKIFCFVEKYLSYMTDKILCVSKSDVDKAIDTIRIKPNKITKITNSIFPKSLKENINEIKRIIFVGRLTYPKRPELIINVASKIPNITLYIVGDGDYLFSLKQQYKNSENIFFTGEIADFDDYKNFDIFVLCSDSEGLPMSAIEAGSAGLPLLLSNVGGCHELIFDQETPNGILFENNQESLEYSLHKILDNYNLFFDSAQNKKHLFDISNNKDAYINFFEK</sequence>
<gene>
    <name evidence="3" type="ORF">FE392_03525</name>
</gene>
<evidence type="ECO:0000313" key="4">
    <source>
        <dbReference type="Proteomes" id="UP001271890"/>
    </source>
</evidence>
<dbReference type="Pfam" id="PF13439">
    <property type="entry name" value="Glyco_transf_4"/>
    <property type="match status" value="1"/>
</dbReference>
<feature type="domain" description="Glycosyl transferase family 1" evidence="1">
    <location>
        <begin position="178"/>
        <end position="315"/>
    </location>
</feature>
<evidence type="ECO:0000313" key="3">
    <source>
        <dbReference type="EMBL" id="MDX7986407.1"/>
    </source>
</evidence>
<proteinExistence type="predicted"/>
<evidence type="ECO:0000259" key="1">
    <source>
        <dbReference type="Pfam" id="PF00534"/>
    </source>
</evidence>